<dbReference type="OrthoDB" id="25002at2759"/>
<dbReference type="InterPro" id="IPR043198">
    <property type="entry name" value="Cyclin/Ssn8"/>
</dbReference>
<dbReference type="GO" id="GO:0016538">
    <property type="term" value="F:cyclin-dependent protein serine/threonine kinase regulator activity"/>
    <property type="evidence" value="ECO:0007669"/>
    <property type="project" value="InterPro"/>
</dbReference>
<accession>A0A0V0R4D9</accession>
<name>A0A0V0R4D9_PSEPJ</name>
<dbReference type="SUPFAM" id="SSF47954">
    <property type="entry name" value="Cyclin-like"/>
    <property type="match status" value="2"/>
</dbReference>
<keyword evidence="3" id="KW-1185">Reference proteome</keyword>
<dbReference type="AlphaFoldDB" id="A0A0V0R4D9"/>
<dbReference type="EMBL" id="LDAU01000055">
    <property type="protein sequence ID" value="KRX09080.1"/>
    <property type="molecule type" value="Genomic_DNA"/>
</dbReference>
<comment type="caution">
    <text evidence="2">The sequence shown here is derived from an EMBL/GenBank/DDBJ whole genome shotgun (WGS) entry which is preliminary data.</text>
</comment>
<evidence type="ECO:0000256" key="1">
    <source>
        <dbReference type="SAM" id="MobiDB-lite"/>
    </source>
</evidence>
<protein>
    <submittedName>
        <fullName evidence="2">Cyclin-like protein</fullName>
    </submittedName>
</protein>
<dbReference type="PANTHER" id="PTHR10026">
    <property type="entry name" value="CYCLIN"/>
    <property type="match status" value="1"/>
</dbReference>
<feature type="compositionally biased region" description="Polar residues" evidence="1">
    <location>
        <begin position="111"/>
        <end position="123"/>
    </location>
</feature>
<dbReference type="GO" id="GO:0006357">
    <property type="term" value="P:regulation of transcription by RNA polymerase II"/>
    <property type="evidence" value="ECO:0007669"/>
    <property type="project" value="InterPro"/>
</dbReference>
<sequence length="334" mass="39901">MNTMMIQSEFQYLCNEKPEDLQKRNQTCKFMFEFGLKVARISYEQKLKSLALFHNFTAVNPISQIKDLELLGLACIYVIDKFENQNDNRDLKKFVKNYYCITENNQNNEDKVQAQQLQPSQSNKEQDINSETQNSQTQNMNLNNNNQNNTQNHNVQKTQQQQQSQDPQNVQLSKKEWLLQEKNKLFESLSTQQIQNTIKSILNYEQQILTKLNFNIDIEISHYYIEEFKKSQLFPKDQHESENISEKLTSMQNDIYRSTLCLYYEPQVIALVVIEYVQLVLNMDWKGKSDQQQKWYQIFDKQQDYNVFQDAVTDFNNFLQNIQKIQQQKQQQQQ</sequence>
<gene>
    <name evidence="2" type="ORF">PPERSA_01967</name>
</gene>
<dbReference type="InterPro" id="IPR036915">
    <property type="entry name" value="Cyclin-like_sf"/>
</dbReference>
<feature type="region of interest" description="Disordered" evidence="1">
    <location>
        <begin position="111"/>
        <end position="171"/>
    </location>
</feature>
<feature type="compositionally biased region" description="Low complexity" evidence="1">
    <location>
        <begin position="132"/>
        <end position="171"/>
    </location>
</feature>
<dbReference type="Gene3D" id="1.10.472.10">
    <property type="entry name" value="Cyclin-like"/>
    <property type="match status" value="2"/>
</dbReference>
<evidence type="ECO:0000313" key="2">
    <source>
        <dbReference type="EMBL" id="KRX09080.1"/>
    </source>
</evidence>
<dbReference type="Proteomes" id="UP000054937">
    <property type="component" value="Unassembled WGS sequence"/>
</dbReference>
<reference evidence="2 3" key="1">
    <citation type="journal article" date="2015" name="Sci. Rep.">
        <title>Genome of the facultative scuticociliatosis pathogen Pseudocohnilembus persalinus provides insight into its virulence through horizontal gene transfer.</title>
        <authorList>
            <person name="Xiong J."/>
            <person name="Wang G."/>
            <person name="Cheng J."/>
            <person name="Tian M."/>
            <person name="Pan X."/>
            <person name="Warren A."/>
            <person name="Jiang C."/>
            <person name="Yuan D."/>
            <person name="Miao W."/>
        </authorList>
    </citation>
    <scope>NUCLEOTIDE SEQUENCE [LARGE SCALE GENOMIC DNA]</scope>
    <source>
        <strain evidence="2">36N120E</strain>
    </source>
</reference>
<proteinExistence type="predicted"/>
<evidence type="ECO:0000313" key="3">
    <source>
        <dbReference type="Proteomes" id="UP000054937"/>
    </source>
</evidence>
<dbReference type="InParanoid" id="A0A0V0R4D9"/>
<organism evidence="2 3">
    <name type="scientific">Pseudocohnilembus persalinus</name>
    <name type="common">Ciliate</name>
    <dbReference type="NCBI Taxonomy" id="266149"/>
    <lineage>
        <taxon>Eukaryota</taxon>
        <taxon>Sar</taxon>
        <taxon>Alveolata</taxon>
        <taxon>Ciliophora</taxon>
        <taxon>Intramacronucleata</taxon>
        <taxon>Oligohymenophorea</taxon>
        <taxon>Scuticociliatia</taxon>
        <taxon>Philasterida</taxon>
        <taxon>Pseudocohnilembidae</taxon>
        <taxon>Pseudocohnilembus</taxon>
    </lineage>
</organism>